<organism evidence="1 2">
    <name type="scientific">Halomicronema hongdechloris C2206</name>
    <dbReference type="NCBI Taxonomy" id="1641165"/>
    <lineage>
        <taxon>Bacteria</taxon>
        <taxon>Bacillati</taxon>
        <taxon>Cyanobacteriota</taxon>
        <taxon>Cyanophyceae</taxon>
        <taxon>Nodosilineales</taxon>
        <taxon>Nodosilineaceae</taxon>
        <taxon>Halomicronema</taxon>
    </lineage>
</organism>
<name>A0A1Z3HTN2_9CYAN</name>
<proteinExistence type="predicted"/>
<keyword evidence="2" id="KW-1185">Reference proteome</keyword>
<dbReference type="KEGG" id="hhg:XM38_046170"/>
<evidence type="ECO:0000313" key="1">
    <source>
        <dbReference type="EMBL" id="ASC73645.1"/>
    </source>
</evidence>
<dbReference type="AlphaFoldDB" id="A0A1Z3HTN2"/>
<reference evidence="1 2" key="1">
    <citation type="journal article" date="2016" name="Biochim. Biophys. Acta">
        <title>Characterization of red-shifted phycobilisomes isolated from the chlorophyll f-containing cyanobacterium Halomicronema hongdechloris.</title>
        <authorList>
            <person name="Li Y."/>
            <person name="Lin Y."/>
            <person name="Garvey C.J."/>
            <person name="Birch D."/>
            <person name="Corkery R.W."/>
            <person name="Loughlin P.C."/>
            <person name="Scheer H."/>
            <person name="Willows R.D."/>
            <person name="Chen M."/>
        </authorList>
    </citation>
    <scope>NUCLEOTIDE SEQUENCE [LARGE SCALE GENOMIC DNA]</scope>
    <source>
        <strain evidence="1 2">C2206</strain>
    </source>
</reference>
<dbReference type="EMBL" id="CP021983">
    <property type="protein sequence ID" value="ASC73645.1"/>
    <property type="molecule type" value="Genomic_DNA"/>
</dbReference>
<sequence>MLPIHSYWGGCITHGGSSYILGIEPVYYYPTAVNLFGRGDFSVQLEKYDNHLTLVARQG</sequence>
<evidence type="ECO:0000313" key="2">
    <source>
        <dbReference type="Proteomes" id="UP000191901"/>
    </source>
</evidence>
<dbReference type="Proteomes" id="UP000191901">
    <property type="component" value="Chromosome"/>
</dbReference>
<gene>
    <name evidence="1" type="ORF">XM38_046170</name>
</gene>
<accession>A0A1Z3HTN2</accession>
<protein>
    <submittedName>
        <fullName evidence="1">Uncharacterized protein</fullName>
    </submittedName>
</protein>